<dbReference type="EMBL" id="LAZR01009857">
    <property type="protein sequence ID" value="KKM70204.1"/>
    <property type="molecule type" value="Genomic_DNA"/>
</dbReference>
<evidence type="ECO:0000313" key="1">
    <source>
        <dbReference type="EMBL" id="KKM70204.1"/>
    </source>
</evidence>
<name>A0A0F9JK06_9ZZZZ</name>
<dbReference type="AlphaFoldDB" id="A0A0F9JK06"/>
<protein>
    <submittedName>
        <fullName evidence="1">Uncharacterized protein</fullName>
    </submittedName>
</protein>
<reference evidence="1" key="1">
    <citation type="journal article" date="2015" name="Nature">
        <title>Complex archaea that bridge the gap between prokaryotes and eukaryotes.</title>
        <authorList>
            <person name="Spang A."/>
            <person name="Saw J.H."/>
            <person name="Jorgensen S.L."/>
            <person name="Zaremba-Niedzwiedzka K."/>
            <person name="Martijn J."/>
            <person name="Lind A.E."/>
            <person name="van Eijk R."/>
            <person name="Schleper C."/>
            <person name="Guy L."/>
            <person name="Ettema T.J."/>
        </authorList>
    </citation>
    <scope>NUCLEOTIDE SEQUENCE</scope>
</reference>
<gene>
    <name evidence="1" type="ORF">LCGC14_1443060</name>
</gene>
<sequence>MERIIVKVRINKLNGQKTITIPKESSIKAGEYVEVNKIK</sequence>
<comment type="caution">
    <text evidence="1">The sequence shown here is derived from an EMBL/GenBank/DDBJ whole genome shotgun (WGS) entry which is preliminary data.</text>
</comment>
<proteinExistence type="predicted"/>
<accession>A0A0F9JK06</accession>
<organism evidence="1">
    <name type="scientific">marine sediment metagenome</name>
    <dbReference type="NCBI Taxonomy" id="412755"/>
    <lineage>
        <taxon>unclassified sequences</taxon>
        <taxon>metagenomes</taxon>
        <taxon>ecological metagenomes</taxon>
    </lineage>
</organism>